<dbReference type="Proteomes" id="UP001642483">
    <property type="component" value="Unassembled WGS sequence"/>
</dbReference>
<keyword evidence="2" id="KW-1185">Reference proteome</keyword>
<proteinExistence type="predicted"/>
<comment type="caution">
    <text evidence="1">The sequence shown here is derived from an EMBL/GenBank/DDBJ whole genome shotgun (WGS) entry which is preliminary data.</text>
</comment>
<evidence type="ECO:0000313" key="2">
    <source>
        <dbReference type="Proteomes" id="UP001642483"/>
    </source>
</evidence>
<protein>
    <submittedName>
        <fullName evidence="1">Uncharacterized protein</fullName>
    </submittedName>
</protein>
<gene>
    <name evidence="1" type="ORF">CVLEPA_LOCUS26505</name>
</gene>
<name>A0ABP0GPC9_CLALP</name>
<sequence>MSTTNDKAVTVWYFVPPLGPFEQHFYCLRIDWKLGQFSSRNRAYKHANFGMRRCQSGFSKTHGIFMMLIGNLSFRM</sequence>
<reference evidence="1 2" key="1">
    <citation type="submission" date="2024-02" db="EMBL/GenBank/DDBJ databases">
        <authorList>
            <person name="Daric V."/>
            <person name="Darras S."/>
        </authorList>
    </citation>
    <scope>NUCLEOTIDE SEQUENCE [LARGE SCALE GENOMIC DNA]</scope>
</reference>
<organism evidence="1 2">
    <name type="scientific">Clavelina lepadiformis</name>
    <name type="common">Light-bulb sea squirt</name>
    <name type="synonym">Ascidia lepadiformis</name>
    <dbReference type="NCBI Taxonomy" id="159417"/>
    <lineage>
        <taxon>Eukaryota</taxon>
        <taxon>Metazoa</taxon>
        <taxon>Chordata</taxon>
        <taxon>Tunicata</taxon>
        <taxon>Ascidiacea</taxon>
        <taxon>Aplousobranchia</taxon>
        <taxon>Clavelinidae</taxon>
        <taxon>Clavelina</taxon>
    </lineage>
</organism>
<dbReference type="EMBL" id="CAWYQH010000130">
    <property type="protein sequence ID" value="CAK8693193.1"/>
    <property type="molecule type" value="Genomic_DNA"/>
</dbReference>
<evidence type="ECO:0000313" key="1">
    <source>
        <dbReference type="EMBL" id="CAK8693193.1"/>
    </source>
</evidence>
<accession>A0ABP0GPC9</accession>